<dbReference type="Proteomes" id="UP001320715">
    <property type="component" value="Unassembled WGS sequence"/>
</dbReference>
<dbReference type="RefSeq" id="WP_252914812.1">
    <property type="nucleotide sequence ID" value="NZ_JAAAML010000001.1"/>
</dbReference>
<organism evidence="1 2">
    <name type="scientific">Hoeflea alexandrii</name>
    <dbReference type="NCBI Taxonomy" id="288436"/>
    <lineage>
        <taxon>Bacteria</taxon>
        <taxon>Pseudomonadati</taxon>
        <taxon>Pseudomonadota</taxon>
        <taxon>Alphaproteobacteria</taxon>
        <taxon>Hyphomicrobiales</taxon>
        <taxon>Rhizobiaceae</taxon>
        <taxon>Hoeflea</taxon>
    </lineage>
</organism>
<protein>
    <recommendedName>
        <fullName evidence="3">Nudix hydrolase domain-containing protein</fullName>
    </recommendedName>
</protein>
<name>A0ABT1CMQ0_9HYPH</name>
<evidence type="ECO:0000313" key="2">
    <source>
        <dbReference type="Proteomes" id="UP001320715"/>
    </source>
</evidence>
<sequence length="402" mass="45884">MKKSLDTIFGFQKRHFKEMITIGIGEAVSLSGIPLVGTAAGLVVKFALKVLEDTAEIRVPGVQPSKHGRFISEDSFFLETIYRHERPVWRGIPYVEMHSFIDEIITTKRANIRIQASRDFFDLAPFEDPDTESLRDAAEHEFRNQRRMTHDSDVIRLDSVSKEGDTLVLDIRRTRYSRQVRSNLVLDFVPDGRETSLRKALSDERFGHLPHLSDTRLANTIGLAILVFYKDNGRLTPFFVPRTREVAIFNKGEWHCTASGAAEWPVDPERTPETFEAYILDDLYTELREEVGLEQDELTNILPLALCREMARGGKPQMFFIGFTDLSHADLVERMETARKTALPRTEPTEVYRMPFFRFPTQFPDAESIARSFEGSGFTSEGAANLYYAVRFLQSAEKDADG</sequence>
<comment type="caution">
    <text evidence="1">The sequence shown here is derived from an EMBL/GenBank/DDBJ whole genome shotgun (WGS) entry which is preliminary data.</text>
</comment>
<gene>
    <name evidence="1" type="ORF">GTW23_04650</name>
</gene>
<reference evidence="1 2" key="1">
    <citation type="submission" date="2020-01" db="EMBL/GenBank/DDBJ databases">
        <title>Genomes of bacteria type strains.</title>
        <authorList>
            <person name="Chen J."/>
            <person name="Zhu S."/>
            <person name="Yang J."/>
        </authorList>
    </citation>
    <scope>NUCLEOTIDE SEQUENCE [LARGE SCALE GENOMIC DNA]</scope>
    <source>
        <strain evidence="1 2">DSM 16655</strain>
    </source>
</reference>
<evidence type="ECO:0000313" key="1">
    <source>
        <dbReference type="EMBL" id="MCO6407455.1"/>
    </source>
</evidence>
<accession>A0ABT1CMQ0</accession>
<keyword evidence="2" id="KW-1185">Reference proteome</keyword>
<dbReference type="EMBL" id="JAAAML010000001">
    <property type="protein sequence ID" value="MCO6407455.1"/>
    <property type="molecule type" value="Genomic_DNA"/>
</dbReference>
<evidence type="ECO:0008006" key="3">
    <source>
        <dbReference type="Google" id="ProtNLM"/>
    </source>
</evidence>
<proteinExistence type="predicted"/>